<dbReference type="SMART" id="SM00382">
    <property type="entry name" value="AAA"/>
    <property type="match status" value="1"/>
</dbReference>
<evidence type="ECO:0000259" key="6">
    <source>
        <dbReference type="PROSITE" id="PS50893"/>
    </source>
</evidence>
<dbReference type="CDD" id="cd03257">
    <property type="entry name" value="ABC_NikE_OppD_transporters"/>
    <property type="match status" value="1"/>
</dbReference>
<evidence type="ECO:0000256" key="1">
    <source>
        <dbReference type="ARBA" id="ARBA00004417"/>
    </source>
</evidence>
<dbReference type="Pfam" id="PF08352">
    <property type="entry name" value="oligo_HPY"/>
    <property type="match status" value="1"/>
</dbReference>
<dbReference type="PROSITE" id="PS50893">
    <property type="entry name" value="ABC_TRANSPORTER_2"/>
    <property type="match status" value="1"/>
</dbReference>
<dbReference type="PANTHER" id="PTHR43776">
    <property type="entry name" value="TRANSPORT ATP-BINDING PROTEIN"/>
    <property type="match status" value="1"/>
</dbReference>
<dbReference type="Proteomes" id="UP000474957">
    <property type="component" value="Unassembled WGS sequence"/>
</dbReference>
<dbReference type="FunFam" id="3.40.50.300:FF:000016">
    <property type="entry name" value="Oligopeptide ABC transporter ATP-binding component"/>
    <property type="match status" value="1"/>
</dbReference>
<dbReference type="RefSeq" id="WP_154445642.1">
    <property type="nucleotide sequence ID" value="NZ_WIND01000003.1"/>
</dbReference>
<dbReference type="InterPro" id="IPR003593">
    <property type="entry name" value="AAA+_ATPase"/>
</dbReference>
<dbReference type="InterPro" id="IPR013563">
    <property type="entry name" value="Oligopep_ABC_C"/>
</dbReference>
<dbReference type="InterPro" id="IPR017871">
    <property type="entry name" value="ABC_transporter-like_CS"/>
</dbReference>
<keyword evidence="4" id="KW-0547">Nucleotide-binding</keyword>
<dbReference type="InterPro" id="IPR003439">
    <property type="entry name" value="ABC_transporter-like_ATP-bd"/>
</dbReference>
<dbReference type="GO" id="GO:0005524">
    <property type="term" value="F:ATP binding"/>
    <property type="evidence" value="ECO:0007669"/>
    <property type="project" value="UniProtKB-KW"/>
</dbReference>
<keyword evidence="3" id="KW-0813">Transport</keyword>
<sequence length="334" mass="36470">MPDGALGDAGGPLVRATGLAKHFRLRGGLLRGRRAILRAVDGVDLEIAAGETLGLVGESGCGKTTVGRTLLRLYRPTAGRIELEGRDISGLSAAQLRPLRPRMQMIFQDPMASLNPRLTVEEIIAEPLREHRPMRPAERRERVAGLMRDVGLDPDQARRHPHAFSGGQRQRIGIARALALEPRFVVCDEPVAALDVSIQAQVVNLLEDLQARLGLTYLFISHDLSVVRHMADRVAVMYLGRIVESGPRAAIFDSPRHPYTQALLSAIPRPDPVAEAARRRILLRGEVPSAERPPSGCRFRSRCPLAAEICAAREPPEISVGPGHRAACHMLHSP</sequence>
<comment type="caution">
    <text evidence="7">The sequence shown here is derived from an EMBL/GenBank/DDBJ whole genome shotgun (WGS) entry which is preliminary data.</text>
</comment>
<evidence type="ECO:0000256" key="5">
    <source>
        <dbReference type="ARBA" id="ARBA00022840"/>
    </source>
</evidence>
<dbReference type="InterPro" id="IPR027417">
    <property type="entry name" value="P-loop_NTPase"/>
</dbReference>
<dbReference type="Pfam" id="PF00005">
    <property type="entry name" value="ABC_tran"/>
    <property type="match status" value="1"/>
</dbReference>
<dbReference type="GO" id="GO:0055085">
    <property type="term" value="P:transmembrane transport"/>
    <property type="evidence" value="ECO:0007669"/>
    <property type="project" value="UniProtKB-ARBA"/>
</dbReference>
<evidence type="ECO:0000313" key="8">
    <source>
        <dbReference type="Proteomes" id="UP000474957"/>
    </source>
</evidence>
<gene>
    <name evidence="7" type="ORF">GE300_05880</name>
</gene>
<evidence type="ECO:0000256" key="3">
    <source>
        <dbReference type="ARBA" id="ARBA00022448"/>
    </source>
</evidence>
<dbReference type="PROSITE" id="PS00211">
    <property type="entry name" value="ABC_TRANSPORTER_1"/>
    <property type="match status" value="1"/>
</dbReference>
<evidence type="ECO:0000256" key="2">
    <source>
        <dbReference type="ARBA" id="ARBA00005417"/>
    </source>
</evidence>
<dbReference type="GO" id="GO:0015833">
    <property type="term" value="P:peptide transport"/>
    <property type="evidence" value="ECO:0007669"/>
    <property type="project" value="InterPro"/>
</dbReference>
<accession>A0A6L5YXV8</accession>
<dbReference type="InterPro" id="IPR050319">
    <property type="entry name" value="ABC_transp_ATP-bind"/>
</dbReference>
<reference evidence="7 8" key="1">
    <citation type="submission" date="2019-10" db="EMBL/GenBank/DDBJ databases">
        <title>Cognatihalovulum marinum gen. nov. sp. nov., a new member of the family Rhodobacteraceae isolated from deep seawater of the Northwest Indian Ocean.</title>
        <authorList>
            <person name="Ruan C."/>
            <person name="Wang J."/>
            <person name="Zheng X."/>
            <person name="Song L."/>
            <person name="Zhu Y."/>
            <person name="Huang Y."/>
            <person name="Lu Z."/>
            <person name="Du W."/>
            <person name="Huang L."/>
            <person name="Dai X."/>
        </authorList>
    </citation>
    <scope>NUCLEOTIDE SEQUENCE [LARGE SCALE GENOMIC DNA]</scope>
    <source>
        <strain evidence="7 8">2CG4</strain>
    </source>
</reference>
<evidence type="ECO:0000313" key="7">
    <source>
        <dbReference type="EMBL" id="MSU89151.1"/>
    </source>
</evidence>
<name>A0A6L5YXV8_9RHOB</name>
<dbReference type="Gene3D" id="3.40.50.300">
    <property type="entry name" value="P-loop containing nucleotide triphosphate hydrolases"/>
    <property type="match status" value="1"/>
</dbReference>
<protein>
    <submittedName>
        <fullName evidence="7">ATP-binding cassette domain-containing protein</fullName>
    </submittedName>
</protein>
<dbReference type="NCBIfam" id="TIGR01727">
    <property type="entry name" value="oligo_HPY"/>
    <property type="match status" value="1"/>
</dbReference>
<dbReference type="AlphaFoldDB" id="A0A6L5YXV8"/>
<keyword evidence="8" id="KW-1185">Reference proteome</keyword>
<keyword evidence="5 7" id="KW-0067">ATP-binding</keyword>
<comment type="subcellular location">
    <subcellularLocation>
        <location evidence="1">Cell inner membrane</location>
        <topology evidence="1">Peripheral membrane protein</topology>
    </subcellularLocation>
</comment>
<dbReference type="GO" id="GO:0005886">
    <property type="term" value="C:plasma membrane"/>
    <property type="evidence" value="ECO:0007669"/>
    <property type="project" value="UniProtKB-SubCell"/>
</dbReference>
<dbReference type="PANTHER" id="PTHR43776:SF7">
    <property type="entry name" value="D,D-DIPEPTIDE TRANSPORT ATP-BINDING PROTEIN DDPF-RELATED"/>
    <property type="match status" value="1"/>
</dbReference>
<dbReference type="EMBL" id="WIND01000003">
    <property type="protein sequence ID" value="MSU89151.1"/>
    <property type="molecule type" value="Genomic_DNA"/>
</dbReference>
<organism evidence="7 8">
    <name type="scientific">Halovulum marinum</name>
    <dbReference type="NCBI Taxonomy" id="2662447"/>
    <lineage>
        <taxon>Bacteria</taxon>
        <taxon>Pseudomonadati</taxon>
        <taxon>Pseudomonadota</taxon>
        <taxon>Alphaproteobacteria</taxon>
        <taxon>Rhodobacterales</taxon>
        <taxon>Paracoccaceae</taxon>
        <taxon>Halovulum</taxon>
    </lineage>
</organism>
<evidence type="ECO:0000256" key="4">
    <source>
        <dbReference type="ARBA" id="ARBA00022741"/>
    </source>
</evidence>
<proteinExistence type="inferred from homology"/>
<dbReference type="SUPFAM" id="SSF52540">
    <property type="entry name" value="P-loop containing nucleoside triphosphate hydrolases"/>
    <property type="match status" value="1"/>
</dbReference>
<comment type="similarity">
    <text evidence="2">Belongs to the ABC transporter superfamily.</text>
</comment>
<feature type="domain" description="ABC transporter" evidence="6">
    <location>
        <begin position="14"/>
        <end position="264"/>
    </location>
</feature>
<dbReference type="GO" id="GO:0016887">
    <property type="term" value="F:ATP hydrolysis activity"/>
    <property type="evidence" value="ECO:0007669"/>
    <property type="project" value="InterPro"/>
</dbReference>